<dbReference type="OrthoDB" id="5891841at2759"/>
<dbReference type="Proteomes" id="UP000008281">
    <property type="component" value="Unassembled WGS sequence"/>
</dbReference>
<feature type="region of interest" description="Disordered" evidence="1">
    <location>
        <begin position="155"/>
        <end position="224"/>
    </location>
</feature>
<dbReference type="EMBL" id="DS268430">
    <property type="protein sequence ID" value="EFO96377.1"/>
    <property type="molecule type" value="Genomic_DNA"/>
</dbReference>
<accession>E3M9N4</accession>
<protein>
    <recommendedName>
        <fullName evidence="4">SPK domain-containing protein</fullName>
    </recommendedName>
</protein>
<evidence type="ECO:0008006" key="4">
    <source>
        <dbReference type="Google" id="ProtNLM"/>
    </source>
</evidence>
<organism evidence="3">
    <name type="scientific">Caenorhabditis remanei</name>
    <name type="common">Caenorhabditis vulgaris</name>
    <dbReference type="NCBI Taxonomy" id="31234"/>
    <lineage>
        <taxon>Eukaryota</taxon>
        <taxon>Metazoa</taxon>
        <taxon>Ecdysozoa</taxon>
        <taxon>Nematoda</taxon>
        <taxon>Chromadorea</taxon>
        <taxon>Rhabditida</taxon>
        <taxon>Rhabditina</taxon>
        <taxon>Rhabditomorpha</taxon>
        <taxon>Rhabditoidea</taxon>
        <taxon>Rhabditidae</taxon>
        <taxon>Peloderinae</taxon>
        <taxon>Caenorhabditis</taxon>
    </lineage>
</organism>
<gene>
    <name evidence="2" type="ORF">CRE_14703</name>
</gene>
<feature type="compositionally biased region" description="Basic residues" evidence="1">
    <location>
        <begin position="155"/>
        <end position="168"/>
    </location>
</feature>
<keyword evidence="3" id="KW-1185">Reference proteome</keyword>
<evidence type="ECO:0000313" key="3">
    <source>
        <dbReference type="Proteomes" id="UP000008281"/>
    </source>
</evidence>
<dbReference type="AlphaFoldDB" id="E3M9N4"/>
<sequence length="298" mass="34368">MAINGLKRFVASDQGYLLLEYNSTDPECSLSAICNLLFSCKEIRQIFQDYCQNEILDLMTAIFRRDKQTTSDLRRILGGTFENGVHDVRETFSNLTKKLKVDLTPIQFLKQYEKNCEWCTKSWKSIDAFADTMSISRMHGYNRIAMRFVKVAKNGKKKGKKNGKNRKIRKDEEQEDDDNDEDHDEKADDDDNAVVVDNEDDEVKANDEKVDDEEKDGDGKPDDDYMAVADDKEEDHLNAIPTMMTVGKLFAKLKEQLETYFEEKQQDMSLHLSLKKETEMKEISLSGLAKLVIELLDE</sequence>
<reference evidence="2" key="1">
    <citation type="submission" date="2007-07" db="EMBL/GenBank/DDBJ databases">
        <title>PCAP assembly of the Caenorhabditis remanei genome.</title>
        <authorList>
            <consortium name="The Caenorhabditis remanei Sequencing Consortium"/>
            <person name="Wilson R.K."/>
        </authorList>
    </citation>
    <scope>NUCLEOTIDE SEQUENCE [LARGE SCALE GENOMIC DNA]</scope>
    <source>
        <strain evidence="2">PB4641</strain>
    </source>
</reference>
<feature type="compositionally biased region" description="Acidic residues" evidence="1">
    <location>
        <begin position="173"/>
        <end position="202"/>
    </location>
</feature>
<evidence type="ECO:0000256" key="1">
    <source>
        <dbReference type="SAM" id="MobiDB-lite"/>
    </source>
</evidence>
<dbReference type="InParanoid" id="E3M9N4"/>
<dbReference type="HOGENOM" id="CLU_934610_0_0_1"/>
<name>E3M9N4_CAERE</name>
<evidence type="ECO:0000313" key="2">
    <source>
        <dbReference type="EMBL" id="EFO96377.1"/>
    </source>
</evidence>
<proteinExistence type="predicted"/>